<dbReference type="InterPro" id="IPR011545">
    <property type="entry name" value="DEAD/DEAH_box_helicase_dom"/>
</dbReference>
<protein>
    <submittedName>
        <fullName evidence="13">CRISPR-associated Cas3 family helicase</fullName>
    </submittedName>
</protein>
<sequence>METTTLDHYWAKADTTAEHDPPWHPFAHHALDVCAVAAELWAASPRTRAAFATIFPAEPDPARRRAWVLYFIALHDLGKLHACFQCKAPDVLPLSWPTLTARPASGCGRFDHGLVGYALGRKLAPTVPGRRPRGCPHWCGWFGAVTGHHGEVFYDEHPRLNDTKTLLAGYADPDIEAQDHAARRDWLAQAASLFLEPQGIAADDSPPPCDDSARALLAGFCSLCDWIGSDSAHFPYRAPSEPAADYWQCRRQYIRDTGLLHRLGLLGESQPYPGLAALLRDGERPRGVQTLIDASHASRPGLTLIEAPTGSGKTEAALALAWQLLAAGEAETIVFALPTQATANAMLGRCVDFARHAFDDANLVLAHGHRDLNARFRALVERGTHSAADTQPPASVQCAHWLASSRKRVFLGQLGVCTIDQVLLSVLPVRHNFIRAFGLHRAVLIVDEIHAYDAYMQGLLDEVLRRQRATGGSAILLSATLPSRIRERLLDTWRDTPATATTTPAVYPALWRDDRTTPQSLPTTEQPPVRTVALELWRDPGLRPDATGIEALIEAARRGARVGVVMNLVDDAQWLAQQLRDRDAVPVDLFHARLRRRDRQDIEQRVLERYGRDAAEDGGRILVATQVIEQSLDLDLDWLITQLCPVDLLFQRIGRLHRHQRARPTGFETPRCSVLAPPEGTEDYGLHQLIYGDARLLWRTERLIREQHEARFPAAYRDWIETVYDDRPQDDEPDAIYACHCGWRDAQRAANDKAIQLTRLNQTQFRDNDEPARALTRDGELGVDVLLLDGAGHTLEGESLPAATDPAWEEARLLNTCPAPSSWKKTTLADCPCDEHGLVPLHMETIGPGRWRCPRSGLIYDTRLGLSRQPLD</sequence>
<keyword evidence="5" id="KW-0547">Nucleotide-binding</keyword>
<dbReference type="SMART" id="SM00490">
    <property type="entry name" value="HELICc"/>
    <property type="match status" value="1"/>
</dbReference>
<dbReference type="PROSITE" id="PS51643">
    <property type="entry name" value="HD_CAS3"/>
    <property type="match status" value="1"/>
</dbReference>
<evidence type="ECO:0000256" key="8">
    <source>
        <dbReference type="ARBA" id="ARBA00022840"/>
    </source>
</evidence>
<dbReference type="GO" id="GO:0003723">
    <property type="term" value="F:RNA binding"/>
    <property type="evidence" value="ECO:0007669"/>
    <property type="project" value="TreeGrafter"/>
</dbReference>
<dbReference type="EMBL" id="SMDC01000004">
    <property type="protein sequence ID" value="TCW36363.1"/>
    <property type="molecule type" value="Genomic_DNA"/>
</dbReference>
<evidence type="ECO:0000256" key="2">
    <source>
        <dbReference type="ARBA" id="ARBA00009046"/>
    </source>
</evidence>
<keyword evidence="3" id="KW-0540">Nuclease</keyword>
<keyword evidence="9" id="KW-0051">Antiviral defense</keyword>
<dbReference type="GO" id="GO:0051607">
    <property type="term" value="P:defense response to virus"/>
    <property type="evidence" value="ECO:0007669"/>
    <property type="project" value="UniProtKB-KW"/>
</dbReference>
<evidence type="ECO:0000259" key="10">
    <source>
        <dbReference type="PROSITE" id="PS51192"/>
    </source>
</evidence>
<feature type="domain" description="Helicase ATP-binding" evidence="10">
    <location>
        <begin position="294"/>
        <end position="499"/>
    </location>
</feature>
<dbReference type="InterPro" id="IPR006474">
    <property type="entry name" value="Helicase_Cas3_CRISPR-ass_core"/>
</dbReference>
<comment type="similarity">
    <text evidence="2">In the central section; belongs to the CRISPR-associated helicase Cas3 family.</text>
</comment>
<evidence type="ECO:0000256" key="4">
    <source>
        <dbReference type="ARBA" id="ARBA00022723"/>
    </source>
</evidence>
<dbReference type="NCBIfam" id="NF007248">
    <property type="entry name" value="PRK09694.1"/>
    <property type="match status" value="1"/>
</dbReference>
<evidence type="ECO:0000313" key="14">
    <source>
        <dbReference type="Proteomes" id="UP000295247"/>
    </source>
</evidence>
<keyword evidence="4" id="KW-0479">Metal-binding</keyword>
<dbReference type="Pfam" id="PF22590">
    <property type="entry name" value="Cas3-like_C_2"/>
    <property type="match status" value="1"/>
</dbReference>
<dbReference type="InterPro" id="IPR027417">
    <property type="entry name" value="P-loop_NTPase"/>
</dbReference>
<feature type="domain" description="Helicase C-terminal" evidence="11">
    <location>
        <begin position="548"/>
        <end position="720"/>
    </location>
</feature>
<dbReference type="GO" id="GO:0003724">
    <property type="term" value="F:RNA helicase activity"/>
    <property type="evidence" value="ECO:0007669"/>
    <property type="project" value="TreeGrafter"/>
</dbReference>
<dbReference type="NCBIfam" id="TIGR01587">
    <property type="entry name" value="cas3_core"/>
    <property type="match status" value="1"/>
</dbReference>
<evidence type="ECO:0000259" key="12">
    <source>
        <dbReference type="PROSITE" id="PS51643"/>
    </source>
</evidence>
<gene>
    <name evidence="13" type="ORF">EDC29_104151</name>
</gene>
<dbReference type="InterPro" id="IPR006483">
    <property type="entry name" value="CRISPR-assoc_Cas3_HD"/>
</dbReference>
<dbReference type="Pfam" id="PF00270">
    <property type="entry name" value="DEAD"/>
    <property type="match status" value="1"/>
</dbReference>
<reference evidence="13 14" key="1">
    <citation type="submission" date="2019-03" db="EMBL/GenBank/DDBJ databases">
        <title>Genomic Encyclopedia of Type Strains, Phase IV (KMG-IV): sequencing the most valuable type-strain genomes for metagenomic binning, comparative biology and taxonomic classification.</title>
        <authorList>
            <person name="Goeker M."/>
        </authorList>
    </citation>
    <scope>NUCLEOTIDE SEQUENCE [LARGE SCALE GENOMIC DNA]</scope>
    <source>
        <strain evidence="13 14">DSM 203</strain>
    </source>
</reference>
<evidence type="ECO:0000256" key="9">
    <source>
        <dbReference type="ARBA" id="ARBA00023118"/>
    </source>
</evidence>
<evidence type="ECO:0000256" key="1">
    <source>
        <dbReference type="ARBA" id="ARBA00006847"/>
    </source>
</evidence>
<evidence type="ECO:0000313" key="13">
    <source>
        <dbReference type="EMBL" id="TCW36363.1"/>
    </source>
</evidence>
<keyword evidence="8" id="KW-0067">ATP-binding</keyword>
<dbReference type="InterPro" id="IPR001650">
    <property type="entry name" value="Helicase_C-like"/>
</dbReference>
<dbReference type="NCBIfam" id="TIGR01596">
    <property type="entry name" value="cas3_HD"/>
    <property type="match status" value="1"/>
</dbReference>
<dbReference type="InterPro" id="IPR038257">
    <property type="entry name" value="CRISPR-assoc_Cas3_HD_sf"/>
</dbReference>
<dbReference type="Gene3D" id="3.40.50.300">
    <property type="entry name" value="P-loop containing nucleotide triphosphate hydrolases"/>
    <property type="match status" value="2"/>
</dbReference>
<evidence type="ECO:0000256" key="7">
    <source>
        <dbReference type="ARBA" id="ARBA00022806"/>
    </source>
</evidence>
<evidence type="ECO:0000256" key="5">
    <source>
        <dbReference type="ARBA" id="ARBA00022741"/>
    </source>
</evidence>
<keyword evidence="7" id="KW-0347">Helicase</keyword>
<dbReference type="Proteomes" id="UP000295247">
    <property type="component" value="Unassembled WGS sequence"/>
</dbReference>
<dbReference type="PROSITE" id="PS51192">
    <property type="entry name" value="HELICASE_ATP_BIND_1"/>
    <property type="match status" value="1"/>
</dbReference>
<dbReference type="AlphaFoldDB" id="A0A4R4ABJ5"/>
<feature type="domain" description="HD Cas3-type" evidence="12">
    <location>
        <begin position="19"/>
        <end position="227"/>
    </location>
</feature>
<evidence type="ECO:0000259" key="11">
    <source>
        <dbReference type="PROSITE" id="PS51194"/>
    </source>
</evidence>
<dbReference type="RefSeq" id="WP_165913466.1">
    <property type="nucleotide sequence ID" value="NZ_NRRH01000045.1"/>
</dbReference>
<dbReference type="GO" id="GO:0046872">
    <property type="term" value="F:metal ion binding"/>
    <property type="evidence" value="ECO:0007669"/>
    <property type="project" value="UniProtKB-KW"/>
</dbReference>
<proteinExistence type="inferred from homology"/>
<keyword evidence="6" id="KW-0378">Hydrolase</keyword>
<dbReference type="InterPro" id="IPR054712">
    <property type="entry name" value="Cas3-like_dom"/>
</dbReference>
<dbReference type="GO" id="GO:0005524">
    <property type="term" value="F:ATP binding"/>
    <property type="evidence" value="ECO:0007669"/>
    <property type="project" value="UniProtKB-KW"/>
</dbReference>
<dbReference type="SUPFAM" id="SSF52540">
    <property type="entry name" value="P-loop containing nucleoside triphosphate hydrolases"/>
    <property type="match status" value="1"/>
</dbReference>
<dbReference type="PANTHER" id="PTHR47963">
    <property type="entry name" value="DEAD-BOX ATP-DEPENDENT RNA HELICASE 47, MITOCHONDRIAL"/>
    <property type="match status" value="1"/>
</dbReference>
<comment type="similarity">
    <text evidence="1">In the N-terminal section; belongs to the CRISPR-associated nuclease Cas3-HD family.</text>
</comment>
<dbReference type="GO" id="GO:0016787">
    <property type="term" value="F:hydrolase activity"/>
    <property type="evidence" value="ECO:0007669"/>
    <property type="project" value="UniProtKB-KW"/>
</dbReference>
<dbReference type="Gene3D" id="1.10.3210.30">
    <property type="match status" value="1"/>
</dbReference>
<dbReference type="CDD" id="cd09641">
    <property type="entry name" value="Cas3''_I"/>
    <property type="match status" value="1"/>
</dbReference>
<dbReference type="PANTHER" id="PTHR47963:SF9">
    <property type="entry name" value="CRISPR-ASSOCIATED ENDONUCLEASE_HELICASE CAS3"/>
    <property type="match status" value="1"/>
</dbReference>
<evidence type="ECO:0000256" key="6">
    <source>
        <dbReference type="ARBA" id="ARBA00022801"/>
    </source>
</evidence>
<dbReference type="Pfam" id="PF18019">
    <property type="entry name" value="Cas3_HD"/>
    <property type="match status" value="1"/>
</dbReference>
<dbReference type="SMART" id="SM00487">
    <property type="entry name" value="DEXDc"/>
    <property type="match status" value="1"/>
</dbReference>
<evidence type="ECO:0000256" key="3">
    <source>
        <dbReference type="ARBA" id="ARBA00022722"/>
    </source>
</evidence>
<dbReference type="InterPro" id="IPR050547">
    <property type="entry name" value="DEAD_box_RNA_helicases"/>
</dbReference>
<organism evidence="13 14">
    <name type="scientific">Marichromatium gracile</name>
    <name type="common">Chromatium gracile</name>
    <dbReference type="NCBI Taxonomy" id="1048"/>
    <lineage>
        <taxon>Bacteria</taxon>
        <taxon>Pseudomonadati</taxon>
        <taxon>Pseudomonadota</taxon>
        <taxon>Gammaproteobacteria</taxon>
        <taxon>Chromatiales</taxon>
        <taxon>Chromatiaceae</taxon>
        <taxon>Marichromatium</taxon>
    </lineage>
</organism>
<dbReference type="PROSITE" id="PS51194">
    <property type="entry name" value="HELICASE_CTER"/>
    <property type="match status" value="1"/>
</dbReference>
<comment type="caution">
    <text evidence="13">The sequence shown here is derived from an EMBL/GenBank/DDBJ whole genome shotgun (WGS) entry which is preliminary data.</text>
</comment>
<name>A0A4R4ABJ5_MARGR</name>
<dbReference type="GO" id="GO:0004518">
    <property type="term" value="F:nuclease activity"/>
    <property type="evidence" value="ECO:0007669"/>
    <property type="project" value="UniProtKB-KW"/>
</dbReference>
<dbReference type="InterPro" id="IPR014001">
    <property type="entry name" value="Helicase_ATP-bd"/>
</dbReference>
<accession>A0A4R4ABJ5</accession>